<keyword evidence="9" id="KW-1185">Reference proteome</keyword>
<keyword evidence="4 8" id="KW-0378">Hydrolase</keyword>
<evidence type="ECO:0000256" key="4">
    <source>
        <dbReference type="ARBA" id="ARBA00022801"/>
    </source>
</evidence>
<proteinExistence type="inferred from homology"/>
<dbReference type="SUPFAM" id="SSF47090">
    <property type="entry name" value="PGBD-like"/>
    <property type="match status" value="1"/>
</dbReference>
<keyword evidence="5" id="KW-0961">Cell wall biogenesis/degradation</keyword>
<dbReference type="PANTHER" id="PTHR30417">
    <property type="entry name" value="N-ACETYLMURAMOYL-L-ALANINE AMIDASE AMID"/>
    <property type="match status" value="1"/>
</dbReference>
<feature type="signal peptide" evidence="6">
    <location>
        <begin position="1"/>
        <end position="32"/>
    </location>
</feature>
<dbReference type="GO" id="GO:0008745">
    <property type="term" value="F:N-acetylmuramoyl-L-alanine amidase activity"/>
    <property type="evidence" value="ECO:0007669"/>
    <property type="project" value="UniProtKB-EC"/>
</dbReference>
<dbReference type="CDD" id="cd06583">
    <property type="entry name" value="PGRP"/>
    <property type="match status" value="1"/>
</dbReference>
<evidence type="ECO:0000259" key="7">
    <source>
        <dbReference type="SMART" id="SM00644"/>
    </source>
</evidence>
<name>A0AAU0MZ65_9GAMM</name>
<accession>A0AAU0MZ65</accession>
<dbReference type="SUPFAM" id="SSF55846">
    <property type="entry name" value="N-acetylmuramoyl-L-alanine amidase-like"/>
    <property type="match status" value="1"/>
</dbReference>
<dbReference type="AlphaFoldDB" id="A0AAU0MZ65"/>
<reference evidence="8 9" key="1">
    <citation type="submission" date="2023-10" db="EMBL/GenBank/DDBJ databases">
        <title>Description of Microbulbifer bruguierae sp. nov., isolated from the sediments of mangrove plant Bruguiera sexangula and comparative genomic analyses of the genus Microbulbifer.</title>
        <authorList>
            <person name="Long M."/>
        </authorList>
    </citation>
    <scope>NUCLEOTIDE SEQUENCE [LARGE SCALE GENOMIC DNA]</scope>
    <source>
        <strain evidence="8 9">SPO729</strain>
    </source>
</reference>
<evidence type="ECO:0000256" key="1">
    <source>
        <dbReference type="ARBA" id="ARBA00001561"/>
    </source>
</evidence>
<sequence length="332" mass="37230">MSRPISRTVTRAILTRTALIATALTASLAITACVSSAGMNHRSDAYRMEVVTSQNASERVRFLVMHFTAIDFATSLRVLTEPSSAPVSSHYLIPEHNDPSYPHDELRVYQLVDEHRRAWHAGPGHWEDRSQLNDHSIGIEIVNKSYCAPPAESAEEGESETACFFPEFDPAQIDLVIALSKDILARYPDISPTRVVGHGDILPQWKIDPGPRFPWQKLAEAGIGAWYDDATVKRHLDFLNGNTSSDRDSVRRRFAQWLQDYGYGINAETASDADIGLYTRAFQYHFRPWNVDGEVDNQSRAILLALLEKYFPQKLSGYPGLNIPTMAAGEQR</sequence>
<protein>
    <recommendedName>
        <fullName evidence="3">N-acetylmuramoyl-L-alanine amidase</fullName>
        <ecNumber evidence="3">3.5.1.28</ecNumber>
    </recommendedName>
</protein>
<evidence type="ECO:0000313" key="9">
    <source>
        <dbReference type="Proteomes" id="UP001302477"/>
    </source>
</evidence>
<evidence type="ECO:0000256" key="2">
    <source>
        <dbReference type="ARBA" id="ARBA00007553"/>
    </source>
</evidence>
<dbReference type="InterPro" id="IPR036365">
    <property type="entry name" value="PGBD-like_sf"/>
</dbReference>
<dbReference type="InterPro" id="IPR051206">
    <property type="entry name" value="NAMLAA_amidase_2"/>
</dbReference>
<dbReference type="Gene3D" id="3.40.80.10">
    <property type="entry name" value="Peptidoglycan recognition protein-like"/>
    <property type="match status" value="1"/>
</dbReference>
<comment type="catalytic activity">
    <reaction evidence="1">
        <text>Hydrolyzes the link between N-acetylmuramoyl residues and L-amino acid residues in certain cell-wall glycopeptides.</text>
        <dbReference type="EC" id="3.5.1.28"/>
    </reaction>
</comment>
<dbReference type="Proteomes" id="UP001302477">
    <property type="component" value="Chromosome"/>
</dbReference>
<dbReference type="FunFam" id="3.40.80.10:FF:000003">
    <property type="entry name" value="N-acetylmuramoyl-L-alanine amidase"/>
    <property type="match status" value="1"/>
</dbReference>
<dbReference type="GO" id="GO:0009253">
    <property type="term" value="P:peptidoglycan catabolic process"/>
    <property type="evidence" value="ECO:0007669"/>
    <property type="project" value="InterPro"/>
</dbReference>
<dbReference type="PANTHER" id="PTHR30417:SF1">
    <property type="entry name" value="N-ACETYLMURAMOYL-L-ALANINE AMIDASE AMID"/>
    <property type="match status" value="1"/>
</dbReference>
<feature type="domain" description="N-acetylmuramoyl-L-alanine amidase" evidence="7">
    <location>
        <begin position="48"/>
        <end position="210"/>
    </location>
</feature>
<dbReference type="PROSITE" id="PS51257">
    <property type="entry name" value="PROKAR_LIPOPROTEIN"/>
    <property type="match status" value="1"/>
</dbReference>
<dbReference type="RefSeq" id="WP_318953205.1">
    <property type="nucleotide sequence ID" value="NZ_CP137555.1"/>
</dbReference>
<evidence type="ECO:0000256" key="6">
    <source>
        <dbReference type="SAM" id="SignalP"/>
    </source>
</evidence>
<comment type="similarity">
    <text evidence="2">Belongs to the N-acetylmuramoyl-L-alanine amidase 2 family.</text>
</comment>
<dbReference type="Pfam" id="PF01510">
    <property type="entry name" value="Amidase_2"/>
    <property type="match status" value="1"/>
</dbReference>
<evidence type="ECO:0000313" key="8">
    <source>
        <dbReference type="EMBL" id="WOX04729.1"/>
    </source>
</evidence>
<gene>
    <name evidence="8" type="ORF">R5R33_13400</name>
</gene>
<dbReference type="EC" id="3.5.1.28" evidence="3"/>
<keyword evidence="6" id="KW-0732">Signal</keyword>
<dbReference type="SMART" id="SM00644">
    <property type="entry name" value="Ami_2"/>
    <property type="match status" value="1"/>
</dbReference>
<dbReference type="EMBL" id="CP137555">
    <property type="protein sequence ID" value="WOX04729.1"/>
    <property type="molecule type" value="Genomic_DNA"/>
</dbReference>
<dbReference type="InterPro" id="IPR002502">
    <property type="entry name" value="Amidase_domain"/>
</dbReference>
<feature type="chain" id="PRO_5043591469" description="N-acetylmuramoyl-L-alanine amidase" evidence="6">
    <location>
        <begin position="33"/>
        <end position="332"/>
    </location>
</feature>
<organism evidence="8 9">
    <name type="scientific">Microbulbifer pacificus</name>
    <dbReference type="NCBI Taxonomy" id="407164"/>
    <lineage>
        <taxon>Bacteria</taxon>
        <taxon>Pseudomonadati</taxon>
        <taxon>Pseudomonadota</taxon>
        <taxon>Gammaproteobacteria</taxon>
        <taxon>Cellvibrionales</taxon>
        <taxon>Microbulbiferaceae</taxon>
        <taxon>Microbulbifer</taxon>
    </lineage>
</organism>
<dbReference type="KEGG" id="mpaf:R5R33_13400"/>
<evidence type="ECO:0000256" key="5">
    <source>
        <dbReference type="ARBA" id="ARBA00023316"/>
    </source>
</evidence>
<evidence type="ECO:0000256" key="3">
    <source>
        <dbReference type="ARBA" id="ARBA00011901"/>
    </source>
</evidence>
<dbReference type="GO" id="GO:0009254">
    <property type="term" value="P:peptidoglycan turnover"/>
    <property type="evidence" value="ECO:0007669"/>
    <property type="project" value="TreeGrafter"/>
</dbReference>
<dbReference type="GO" id="GO:0019867">
    <property type="term" value="C:outer membrane"/>
    <property type="evidence" value="ECO:0007669"/>
    <property type="project" value="TreeGrafter"/>
</dbReference>
<dbReference type="GO" id="GO:0071555">
    <property type="term" value="P:cell wall organization"/>
    <property type="evidence" value="ECO:0007669"/>
    <property type="project" value="UniProtKB-KW"/>
</dbReference>
<dbReference type="Gene3D" id="1.10.101.10">
    <property type="entry name" value="PGBD-like superfamily/PGBD"/>
    <property type="match status" value="1"/>
</dbReference>
<dbReference type="InterPro" id="IPR036366">
    <property type="entry name" value="PGBDSf"/>
</dbReference>
<dbReference type="InterPro" id="IPR036505">
    <property type="entry name" value="Amidase/PGRP_sf"/>
</dbReference>